<feature type="chain" id="PRO_5019143940" description="Transglycosylase SLT domain-containing protein" evidence="1">
    <location>
        <begin position="22"/>
        <end position="216"/>
    </location>
</feature>
<proteinExistence type="predicted"/>
<protein>
    <recommendedName>
        <fullName evidence="4">Transglycosylase SLT domain-containing protein</fullName>
    </recommendedName>
</protein>
<evidence type="ECO:0008006" key="4">
    <source>
        <dbReference type="Google" id="ProtNLM"/>
    </source>
</evidence>
<gene>
    <name evidence="2" type="ORF">GcC1_080020</name>
</gene>
<name>A0A420IKR6_9PEZI</name>
<evidence type="ECO:0000313" key="2">
    <source>
        <dbReference type="EMBL" id="RKF75138.1"/>
    </source>
</evidence>
<comment type="caution">
    <text evidence="2">The sequence shown here is derived from an EMBL/GenBank/DDBJ whole genome shotgun (WGS) entry which is preliminary data.</text>
</comment>
<dbReference type="SUPFAM" id="SSF53955">
    <property type="entry name" value="Lysozyme-like"/>
    <property type="match status" value="1"/>
</dbReference>
<dbReference type="EMBL" id="MCBR01008077">
    <property type="protein sequence ID" value="RKF75138.1"/>
    <property type="molecule type" value="Genomic_DNA"/>
</dbReference>
<accession>A0A420IKR6</accession>
<evidence type="ECO:0000313" key="3">
    <source>
        <dbReference type="Proteomes" id="UP000285405"/>
    </source>
</evidence>
<dbReference type="OrthoDB" id="2349272at2759"/>
<reference evidence="2 3" key="1">
    <citation type="journal article" date="2018" name="BMC Genomics">
        <title>Comparative genome analyses reveal sequence features reflecting distinct modes of host-adaptation between dicot and monocot powdery mildew.</title>
        <authorList>
            <person name="Wu Y."/>
            <person name="Ma X."/>
            <person name="Pan Z."/>
            <person name="Kale S.D."/>
            <person name="Song Y."/>
            <person name="King H."/>
            <person name="Zhang Q."/>
            <person name="Presley C."/>
            <person name="Deng X."/>
            <person name="Wei C.I."/>
            <person name="Xiao S."/>
        </authorList>
    </citation>
    <scope>NUCLEOTIDE SEQUENCE [LARGE SCALE GENOMIC DNA]</scope>
    <source>
        <strain evidence="2">UCSC1</strain>
    </source>
</reference>
<dbReference type="InterPro" id="IPR023346">
    <property type="entry name" value="Lysozyme-like_dom_sf"/>
</dbReference>
<sequence length="216" mass="23537">MHSALFRLFTLILHIAFITTAVPVLQKANEMTAAQVLQIVPKSKHCSSSMNECATNIQATPFLNAAMSKYGITNPMEKASVLALIAFESGDFKYNINHFPAPGHPGQGTRNMQSASYNLEYAKSIPELASKTSYTSTEGLSPDQLNDIRALVLPDEYSWASAAWYLTQQSSCSNARQALQAGSDEGFAAHMRCVGISNIGNDRISYWQAAKKALIP</sequence>
<dbReference type="AlphaFoldDB" id="A0A420IKR6"/>
<dbReference type="Proteomes" id="UP000285405">
    <property type="component" value="Unassembled WGS sequence"/>
</dbReference>
<evidence type="ECO:0000256" key="1">
    <source>
        <dbReference type="SAM" id="SignalP"/>
    </source>
</evidence>
<keyword evidence="1" id="KW-0732">Signal</keyword>
<feature type="signal peptide" evidence="1">
    <location>
        <begin position="1"/>
        <end position="21"/>
    </location>
</feature>
<organism evidence="2 3">
    <name type="scientific">Golovinomyces cichoracearum</name>
    <dbReference type="NCBI Taxonomy" id="62708"/>
    <lineage>
        <taxon>Eukaryota</taxon>
        <taxon>Fungi</taxon>
        <taxon>Dikarya</taxon>
        <taxon>Ascomycota</taxon>
        <taxon>Pezizomycotina</taxon>
        <taxon>Leotiomycetes</taxon>
        <taxon>Erysiphales</taxon>
        <taxon>Erysiphaceae</taxon>
        <taxon>Golovinomyces</taxon>
    </lineage>
</organism>